<evidence type="ECO:0000256" key="3">
    <source>
        <dbReference type="ARBA" id="ARBA00004496"/>
    </source>
</evidence>
<comment type="pathway">
    <text evidence="4 19">Cell wall biogenesis; peptidoglycan biosynthesis.</text>
</comment>
<dbReference type="Gene3D" id="3.30.43.10">
    <property type="entry name" value="Uridine Diphospho-n-acetylenolpyruvylglucosamine Reductase, domain 2"/>
    <property type="match status" value="1"/>
</dbReference>
<sequence length="347" mass="38032">MSIQLDSTVLHPADLSSANTLGLACQAAQVFDLNQVSQLQLVSDIAHLKGAPLVLGSGSNLILPAELTRPVVRVMLSGIELVEKASDAWVIDVAGGENWHRFVSYAVDQGWAGLENLALIPGTVGASPVQNIGAYGVELDSRIRSVTAWHIPTAQMHTFSRDECGFSYRDSRFKRDGLGAWLIVSVRFSLPRPWSPVMSYPDLAHHPVLSLVKREELTARHIFDAVCDIRRNKLPDPNVLGNAGSFFKNPVVSDSQYRQLKLAFPGLVSYPQPQGNFKLAAGWLIDQCGWKGYRDGAVGVHDRQALVLVNYGKARAEDILALAKKIHRSVEQRFGVSLEIEPVVVPE</sequence>
<reference evidence="21" key="1">
    <citation type="submission" date="2020-02" db="EMBL/GenBank/DDBJ databases">
        <authorList>
            <person name="Chen W.-M."/>
        </authorList>
    </citation>
    <scope>NUCLEOTIDE SEQUENCE</scope>
    <source>
        <strain evidence="21">NBD-18</strain>
    </source>
</reference>
<dbReference type="InterPro" id="IPR016166">
    <property type="entry name" value="FAD-bd_PCMH"/>
</dbReference>
<keyword evidence="13 19" id="KW-0573">Peptidoglycan synthesis</keyword>
<dbReference type="GO" id="GO:0071949">
    <property type="term" value="F:FAD binding"/>
    <property type="evidence" value="ECO:0007669"/>
    <property type="project" value="InterPro"/>
</dbReference>
<dbReference type="SUPFAM" id="SSF56176">
    <property type="entry name" value="FAD-binding/transporter-associated domain-like"/>
    <property type="match status" value="1"/>
</dbReference>
<dbReference type="PANTHER" id="PTHR21071:SF4">
    <property type="entry name" value="UDP-N-ACETYLENOLPYRUVOYLGLUCOSAMINE REDUCTASE"/>
    <property type="match status" value="1"/>
</dbReference>
<dbReference type="InterPro" id="IPR036635">
    <property type="entry name" value="MurB_C_sf"/>
</dbReference>
<feature type="active site" evidence="19">
    <location>
        <position position="341"/>
    </location>
</feature>
<comment type="catalytic activity">
    <reaction evidence="18 19">
        <text>UDP-N-acetyl-alpha-D-muramate + NADP(+) = UDP-N-acetyl-3-O-(1-carboxyvinyl)-alpha-D-glucosamine + NADPH + H(+)</text>
        <dbReference type="Rhea" id="RHEA:12248"/>
        <dbReference type="ChEBI" id="CHEBI:15378"/>
        <dbReference type="ChEBI" id="CHEBI:57783"/>
        <dbReference type="ChEBI" id="CHEBI:58349"/>
        <dbReference type="ChEBI" id="CHEBI:68483"/>
        <dbReference type="ChEBI" id="CHEBI:70757"/>
        <dbReference type="EC" id="1.3.1.98"/>
    </reaction>
</comment>
<feature type="active site" evidence="19">
    <location>
        <position position="169"/>
    </location>
</feature>
<evidence type="ECO:0000256" key="11">
    <source>
        <dbReference type="ARBA" id="ARBA00022857"/>
    </source>
</evidence>
<evidence type="ECO:0000256" key="14">
    <source>
        <dbReference type="ARBA" id="ARBA00023002"/>
    </source>
</evidence>
<protein>
    <recommendedName>
        <fullName evidence="6 19">UDP-N-acetylenolpyruvoylglucosamine reductase</fullName>
        <ecNumber evidence="5 19">1.3.1.98</ecNumber>
    </recommendedName>
    <alternativeName>
        <fullName evidence="17 19">UDP-N-acetylmuramate dehydrogenase</fullName>
    </alternativeName>
</protein>
<comment type="similarity">
    <text evidence="19">Belongs to the MurB family.</text>
</comment>
<dbReference type="EC" id="1.3.1.98" evidence="5 19"/>
<keyword evidence="7 19" id="KW-0963">Cytoplasm</keyword>
<organism evidence="21">
    <name type="scientific">Sheuella amnicola</name>
    <dbReference type="NCBI Taxonomy" id="2707330"/>
    <lineage>
        <taxon>Bacteria</taxon>
        <taxon>Pseudomonadati</taxon>
        <taxon>Pseudomonadota</taxon>
        <taxon>Betaproteobacteria</taxon>
        <taxon>Burkholderiales</taxon>
        <taxon>Alcaligenaceae</taxon>
        <taxon>Sheuella</taxon>
    </lineage>
</organism>
<evidence type="ECO:0000256" key="19">
    <source>
        <dbReference type="HAMAP-Rule" id="MF_00037"/>
    </source>
</evidence>
<comment type="function">
    <text evidence="2 19">Cell wall formation.</text>
</comment>
<dbReference type="GO" id="GO:0005829">
    <property type="term" value="C:cytosol"/>
    <property type="evidence" value="ECO:0007669"/>
    <property type="project" value="TreeGrafter"/>
</dbReference>
<keyword evidence="11 19" id="KW-0521">NADP</keyword>
<evidence type="ECO:0000256" key="1">
    <source>
        <dbReference type="ARBA" id="ARBA00001974"/>
    </source>
</evidence>
<dbReference type="InterPro" id="IPR006094">
    <property type="entry name" value="Oxid_FAD_bind_N"/>
</dbReference>
<comment type="subcellular location">
    <subcellularLocation>
        <location evidence="3 19">Cytoplasm</location>
    </subcellularLocation>
</comment>
<dbReference type="PANTHER" id="PTHR21071">
    <property type="entry name" value="UDP-N-ACETYLENOLPYRUVOYLGLUCOSAMINE REDUCTASE"/>
    <property type="match status" value="1"/>
</dbReference>
<evidence type="ECO:0000256" key="7">
    <source>
        <dbReference type="ARBA" id="ARBA00022490"/>
    </source>
</evidence>
<keyword evidence="16 19" id="KW-0961">Cell wall biogenesis/degradation</keyword>
<evidence type="ECO:0000256" key="13">
    <source>
        <dbReference type="ARBA" id="ARBA00022984"/>
    </source>
</evidence>
<evidence type="ECO:0000256" key="9">
    <source>
        <dbReference type="ARBA" id="ARBA00022630"/>
    </source>
</evidence>
<evidence type="ECO:0000256" key="2">
    <source>
        <dbReference type="ARBA" id="ARBA00003921"/>
    </source>
</evidence>
<dbReference type="Pfam" id="PF01565">
    <property type="entry name" value="FAD_binding_4"/>
    <property type="match status" value="1"/>
</dbReference>
<dbReference type="EMBL" id="JAAGRN010000003">
    <property type="protein sequence ID" value="NDY82885.1"/>
    <property type="molecule type" value="Genomic_DNA"/>
</dbReference>
<keyword evidence="10 19" id="KW-0274">FAD</keyword>
<dbReference type="InterPro" id="IPR016167">
    <property type="entry name" value="FAD-bd_PCMH_sub1"/>
</dbReference>
<proteinExistence type="inferred from homology"/>
<dbReference type="AlphaFoldDB" id="A0A6B2R6D5"/>
<dbReference type="Gene3D" id="3.30.465.10">
    <property type="match status" value="1"/>
</dbReference>
<keyword evidence="14 19" id="KW-0560">Oxidoreductase</keyword>
<dbReference type="GO" id="GO:0071555">
    <property type="term" value="P:cell wall organization"/>
    <property type="evidence" value="ECO:0007669"/>
    <property type="project" value="UniProtKB-KW"/>
</dbReference>
<evidence type="ECO:0000256" key="15">
    <source>
        <dbReference type="ARBA" id="ARBA00023306"/>
    </source>
</evidence>
<dbReference type="UniPathway" id="UPA00219"/>
<evidence type="ECO:0000256" key="10">
    <source>
        <dbReference type="ARBA" id="ARBA00022827"/>
    </source>
</evidence>
<keyword evidence="15 19" id="KW-0131">Cell cycle</keyword>
<evidence type="ECO:0000256" key="16">
    <source>
        <dbReference type="ARBA" id="ARBA00023316"/>
    </source>
</evidence>
<dbReference type="InterPro" id="IPR003170">
    <property type="entry name" value="MurB"/>
</dbReference>
<comment type="caution">
    <text evidence="21">The sequence shown here is derived from an EMBL/GenBank/DDBJ whole genome shotgun (WGS) entry which is preliminary data.</text>
</comment>
<dbReference type="Gene3D" id="3.90.78.10">
    <property type="entry name" value="UDP-N-acetylenolpyruvoylglucosamine reductase, C-terminal domain"/>
    <property type="match status" value="1"/>
</dbReference>
<evidence type="ECO:0000256" key="17">
    <source>
        <dbReference type="ARBA" id="ARBA00031026"/>
    </source>
</evidence>
<evidence type="ECO:0000256" key="8">
    <source>
        <dbReference type="ARBA" id="ARBA00022618"/>
    </source>
</evidence>
<dbReference type="SUPFAM" id="SSF56194">
    <property type="entry name" value="Uridine diphospho-N-Acetylenolpyruvylglucosamine reductase, MurB, C-terminal domain"/>
    <property type="match status" value="1"/>
</dbReference>
<keyword evidence="9 19" id="KW-0285">Flavoprotein</keyword>
<feature type="active site" description="Proton donor" evidence="19">
    <location>
        <position position="245"/>
    </location>
</feature>
<dbReference type="GO" id="GO:0008762">
    <property type="term" value="F:UDP-N-acetylmuramate dehydrogenase activity"/>
    <property type="evidence" value="ECO:0007669"/>
    <property type="project" value="UniProtKB-UniRule"/>
</dbReference>
<dbReference type="PROSITE" id="PS51387">
    <property type="entry name" value="FAD_PCMH"/>
    <property type="match status" value="1"/>
</dbReference>
<dbReference type="HAMAP" id="MF_00037">
    <property type="entry name" value="MurB"/>
    <property type="match status" value="1"/>
</dbReference>
<dbReference type="InterPro" id="IPR011601">
    <property type="entry name" value="MurB_C"/>
</dbReference>
<evidence type="ECO:0000256" key="4">
    <source>
        <dbReference type="ARBA" id="ARBA00004752"/>
    </source>
</evidence>
<dbReference type="GO" id="GO:0008360">
    <property type="term" value="P:regulation of cell shape"/>
    <property type="evidence" value="ECO:0007669"/>
    <property type="project" value="UniProtKB-KW"/>
</dbReference>
<dbReference type="InterPro" id="IPR016169">
    <property type="entry name" value="FAD-bd_PCMH_sub2"/>
</dbReference>
<evidence type="ECO:0000259" key="20">
    <source>
        <dbReference type="PROSITE" id="PS51387"/>
    </source>
</evidence>
<dbReference type="GO" id="GO:0051301">
    <property type="term" value="P:cell division"/>
    <property type="evidence" value="ECO:0007669"/>
    <property type="project" value="UniProtKB-KW"/>
</dbReference>
<dbReference type="RefSeq" id="WP_163652816.1">
    <property type="nucleotide sequence ID" value="NZ_JAAGRN010000003.1"/>
</dbReference>
<dbReference type="Pfam" id="PF02873">
    <property type="entry name" value="MurB_C"/>
    <property type="match status" value="1"/>
</dbReference>
<gene>
    <name evidence="19 21" type="primary">murB</name>
    <name evidence="21" type="ORF">G3I67_06530</name>
</gene>
<evidence type="ECO:0000313" key="21">
    <source>
        <dbReference type="EMBL" id="NDY82885.1"/>
    </source>
</evidence>
<dbReference type="GO" id="GO:0009252">
    <property type="term" value="P:peptidoglycan biosynthetic process"/>
    <property type="evidence" value="ECO:0007669"/>
    <property type="project" value="UniProtKB-UniRule"/>
</dbReference>
<evidence type="ECO:0000256" key="12">
    <source>
        <dbReference type="ARBA" id="ARBA00022960"/>
    </source>
</evidence>
<feature type="domain" description="FAD-binding PCMH-type" evidence="20">
    <location>
        <begin position="23"/>
        <end position="193"/>
    </location>
</feature>
<evidence type="ECO:0000256" key="18">
    <source>
        <dbReference type="ARBA" id="ARBA00048914"/>
    </source>
</evidence>
<name>A0A6B2R6D5_9BURK</name>
<keyword evidence="8 19" id="KW-0132">Cell division</keyword>
<dbReference type="InterPro" id="IPR036318">
    <property type="entry name" value="FAD-bd_PCMH-like_sf"/>
</dbReference>
<comment type="cofactor">
    <cofactor evidence="1 19">
        <name>FAD</name>
        <dbReference type="ChEBI" id="CHEBI:57692"/>
    </cofactor>
</comment>
<dbReference type="NCBIfam" id="NF000755">
    <property type="entry name" value="PRK00046.1"/>
    <property type="match status" value="1"/>
</dbReference>
<dbReference type="NCBIfam" id="TIGR00179">
    <property type="entry name" value="murB"/>
    <property type="match status" value="1"/>
</dbReference>
<evidence type="ECO:0000256" key="6">
    <source>
        <dbReference type="ARBA" id="ARBA00015188"/>
    </source>
</evidence>
<evidence type="ECO:0000256" key="5">
    <source>
        <dbReference type="ARBA" id="ARBA00012518"/>
    </source>
</evidence>
<accession>A0A6B2R6D5</accession>
<keyword evidence="12 19" id="KW-0133">Cell shape</keyword>
<dbReference type="NCBIfam" id="NF010478">
    <property type="entry name" value="PRK13903.1"/>
    <property type="match status" value="1"/>
</dbReference>